<dbReference type="CDD" id="cd22975">
    <property type="entry name" value="DD_TEX55"/>
    <property type="match status" value="1"/>
</dbReference>
<feature type="compositionally biased region" description="Polar residues" evidence="1">
    <location>
        <begin position="72"/>
        <end position="82"/>
    </location>
</feature>
<dbReference type="PANTHER" id="PTHR47110">
    <property type="entry name" value="TESTIS-SPECIFIC EXPRESSED PROTEIN 55"/>
    <property type="match status" value="1"/>
</dbReference>
<gene>
    <name evidence="2" type="ORF">HF521_013260</name>
</gene>
<reference evidence="2" key="1">
    <citation type="submission" date="2020-08" db="EMBL/GenBank/DDBJ databases">
        <title>Chromosome-level assembly of Southern catfish (Silurus meridionalis) provides insights into visual adaptation to the nocturnal and benthic lifestyles.</title>
        <authorList>
            <person name="Zhang Y."/>
            <person name="Wang D."/>
            <person name="Peng Z."/>
        </authorList>
    </citation>
    <scope>NUCLEOTIDE SEQUENCE</scope>
    <source>
        <strain evidence="2">SWU-2019-XX</strain>
        <tissue evidence="2">Muscle</tissue>
    </source>
</reference>
<evidence type="ECO:0000313" key="3">
    <source>
        <dbReference type="Proteomes" id="UP000606274"/>
    </source>
</evidence>
<dbReference type="Pfam" id="PF17819">
    <property type="entry name" value="Tex55"/>
    <property type="match status" value="1"/>
</dbReference>
<keyword evidence="3" id="KW-1185">Reference proteome</keyword>
<feature type="compositionally biased region" description="Basic and acidic residues" evidence="1">
    <location>
        <begin position="37"/>
        <end position="69"/>
    </location>
</feature>
<protein>
    <submittedName>
        <fullName evidence="2">Uncharacterized protein</fullName>
    </submittedName>
</protein>
<dbReference type="Proteomes" id="UP000606274">
    <property type="component" value="Unassembled WGS sequence"/>
</dbReference>
<organism evidence="2 3">
    <name type="scientific">Silurus meridionalis</name>
    <name type="common">Southern catfish</name>
    <name type="synonym">Silurus soldatovi meridionalis</name>
    <dbReference type="NCBI Taxonomy" id="175797"/>
    <lineage>
        <taxon>Eukaryota</taxon>
        <taxon>Metazoa</taxon>
        <taxon>Chordata</taxon>
        <taxon>Craniata</taxon>
        <taxon>Vertebrata</taxon>
        <taxon>Euteleostomi</taxon>
        <taxon>Actinopterygii</taxon>
        <taxon>Neopterygii</taxon>
        <taxon>Teleostei</taxon>
        <taxon>Ostariophysi</taxon>
        <taxon>Siluriformes</taxon>
        <taxon>Siluridae</taxon>
        <taxon>Silurus</taxon>
    </lineage>
</organism>
<dbReference type="InterPro" id="IPR040760">
    <property type="entry name" value="Tex55"/>
</dbReference>
<name>A0A8T0AAU1_SILME</name>
<evidence type="ECO:0000313" key="2">
    <source>
        <dbReference type="EMBL" id="KAF7688453.1"/>
    </source>
</evidence>
<dbReference type="AlphaFoldDB" id="A0A8T0AAU1"/>
<dbReference type="SUPFAM" id="SSF47391">
    <property type="entry name" value="Dimerization-anchoring domain of cAMP-dependent PK regulatory subunit"/>
    <property type="match status" value="1"/>
</dbReference>
<proteinExistence type="predicted"/>
<dbReference type="EMBL" id="JABFDY010000025">
    <property type="protein sequence ID" value="KAF7688453.1"/>
    <property type="molecule type" value="Genomic_DNA"/>
</dbReference>
<dbReference type="Gene3D" id="1.20.890.10">
    <property type="entry name" value="cAMP-dependent protein kinase regulatory subunit, dimerization-anchoring domain"/>
    <property type="match status" value="1"/>
</dbReference>
<comment type="caution">
    <text evidence="2">The sequence shown here is derived from an EMBL/GenBank/DDBJ whole genome shotgun (WGS) entry which is preliminary data.</text>
</comment>
<dbReference type="PANTHER" id="PTHR47110:SF3">
    <property type="entry name" value="TESTIS-SPECIFIC EXPRESSED PROTEIN 55-LIKE"/>
    <property type="match status" value="1"/>
</dbReference>
<evidence type="ECO:0000256" key="1">
    <source>
        <dbReference type="SAM" id="MobiDB-lite"/>
    </source>
</evidence>
<dbReference type="InterPro" id="IPR048377">
    <property type="entry name" value="TEX55_DD"/>
</dbReference>
<accession>A0A8T0AAU1</accession>
<sequence length="243" mass="27622">MLKNVNIPIINHLVGKGASGGNRATRVKSEFALGSTRDGRLAHTRQKNAERSRVGVNEREQEKRMKQEENAELTSHSRMGNTLPLQRPAAAKITSDAPLSAFSSADPDLLLRTSHTSRRKSEPHERIVSLLLFHLQNQVQARRCSASAQETRRRSLLQSTACPPAHKSLEMMENSGRIRVDISGEPYEQTVKYMESHNILQIFQEITENLVYDRPEDPLQYMLEQLQKKIRERQESMEAAKAE</sequence>
<feature type="region of interest" description="Disordered" evidence="1">
    <location>
        <begin position="36"/>
        <end position="82"/>
    </location>
</feature>